<feature type="region of interest" description="Disordered" evidence="6">
    <location>
        <begin position="1"/>
        <end position="67"/>
    </location>
</feature>
<dbReference type="OrthoDB" id="6077919at2759"/>
<evidence type="ECO:0000313" key="9">
    <source>
        <dbReference type="Proteomes" id="UP000053599"/>
    </source>
</evidence>
<evidence type="ECO:0000259" key="7">
    <source>
        <dbReference type="PROSITE" id="PS50157"/>
    </source>
</evidence>
<feature type="compositionally biased region" description="Basic and acidic residues" evidence="6">
    <location>
        <begin position="24"/>
        <end position="48"/>
    </location>
</feature>
<protein>
    <recommendedName>
        <fullName evidence="7">C2H2-type domain-containing protein</fullName>
    </recommendedName>
</protein>
<feature type="region of interest" description="Disordered" evidence="6">
    <location>
        <begin position="290"/>
        <end position="321"/>
    </location>
</feature>
<dbReference type="Proteomes" id="UP000053599">
    <property type="component" value="Unassembled WGS sequence"/>
</dbReference>
<keyword evidence="2" id="KW-0677">Repeat</keyword>
<proteinExistence type="predicted"/>
<accession>A0A0D1YHG5</accession>
<dbReference type="PANTHER" id="PTHR24409">
    <property type="entry name" value="ZINC FINGER PROTEIN 142"/>
    <property type="match status" value="1"/>
</dbReference>
<evidence type="ECO:0000256" key="3">
    <source>
        <dbReference type="ARBA" id="ARBA00022771"/>
    </source>
</evidence>
<sequence>MPHYRAFADEWPEYADEWSDVDEPVTKKPKIEETCQHEKTPGPSREEPVAAGGDRSSNTASEDELSGLITPSYKSSVTSHAHSLHGMLLEGLSEYVENGKHKQERRRDNQPEWIEISDDEDDDAVKEEPTPSEIEADLNHPPPTSDTAYPDESLIAVDPGLPQWPERRAVFSSYPGQHTVCIVCHRAFAHMHSMREHYEQAHPRRNGFCTTCGQQFDRRSRLEKHLRFCSRLRDVERMNSTLVIPEPSERNTSGVEGTVSTDVMPKVFSMNDLDVERMISAVATPESFEQDASSLGAVSEEQELDVPSYSDQPHPPVSRRRRPEFCESCNRSYADRATFNRHWRQVHLKIRAHQCHECGKRCHRKEYVKRHLLICNSDSTGEVRLVRRRKVYY</sequence>
<dbReference type="Gene3D" id="3.30.160.60">
    <property type="entry name" value="Classic Zinc Finger"/>
    <property type="match status" value="2"/>
</dbReference>
<organism evidence="8 9">
    <name type="scientific">Exophiala sideris</name>
    <dbReference type="NCBI Taxonomy" id="1016849"/>
    <lineage>
        <taxon>Eukaryota</taxon>
        <taxon>Fungi</taxon>
        <taxon>Dikarya</taxon>
        <taxon>Ascomycota</taxon>
        <taxon>Pezizomycotina</taxon>
        <taxon>Eurotiomycetes</taxon>
        <taxon>Chaetothyriomycetidae</taxon>
        <taxon>Chaetothyriales</taxon>
        <taxon>Herpotrichiellaceae</taxon>
        <taxon>Exophiala</taxon>
    </lineage>
</organism>
<dbReference type="STRING" id="1016849.A0A0D1YHG5"/>
<evidence type="ECO:0000256" key="1">
    <source>
        <dbReference type="ARBA" id="ARBA00022723"/>
    </source>
</evidence>
<feature type="domain" description="C2H2-type" evidence="7">
    <location>
        <begin position="207"/>
        <end position="234"/>
    </location>
</feature>
<dbReference type="PROSITE" id="PS50157">
    <property type="entry name" value="ZINC_FINGER_C2H2_2"/>
    <property type="match status" value="2"/>
</dbReference>
<dbReference type="PROSITE" id="PS00028">
    <property type="entry name" value="ZINC_FINGER_C2H2_1"/>
    <property type="match status" value="1"/>
</dbReference>
<evidence type="ECO:0000256" key="5">
    <source>
        <dbReference type="PROSITE-ProRule" id="PRU00042"/>
    </source>
</evidence>
<feature type="compositionally biased region" description="Acidic residues" evidence="6">
    <location>
        <begin position="115"/>
        <end position="125"/>
    </location>
</feature>
<dbReference type="AlphaFoldDB" id="A0A0D1YHG5"/>
<dbReference type="InterPro" id="IPR036236">
    <property type="entry name" value="Znf_C2H2_sf"/>
</dbReference>
<feature type="compositionally biased region" description="Acidic residues" evidence="6">
    <location>
        <begin position="10"/>
        <end position="23"/>
    </location>
</feature>
<feature type="region of interest" description="Disordered" evidence="6">
    <location>
        <begin position="100"/>
        <end position="149"/>
    </location>
</feature>
<dbReference type="GO" id="GO:0000977">
    <property type="term" value="F:RNA polymerase II transcription regulatory region sequence-specific DNA binding"/>
    <property type="evidence" value="ECO:0007669"/>
    <property type="project" value="TreeGrafter"/>
</dbReference>
<feature type="domain" description="C2H2-type" evidence="7">
    <location>
        <begin position="324"/>
        <end position="352"/>
    </location>
</feature>
<dbReference type="GO" id="GO:0008270">
    <property type="term" value="F:zinc ion binding"/>
    <property type="evidence" value="ECO:0007669"/>
    <property type="project" value="UniProtKB-KW"/>
</dbReference>
<reference evidence="8 9" key="1">
    <citation type="submission" date="2015-01" db="EMBL/GenBank/DDBJ databases">
        <title>The Genome Sequence of Exophiala sideris CBS121828.</title>
        <authorList>
            <consortium name="The Broad Institute Genomics Platform"/>
            <person name="Cuomo C."/>
            <person name="de Hoog S."/>
            <person name="Gorbushina A."/>
            <person name="Stielow B."/>
            <person name="Teixiera M."/>
            <person name="Abouelleil A."/>
            <person name="Chapman S.B."/>
            <person name="Priest M."/>
            <person name="Young S.K."/>
            <person name="Wortman J."/>
            <person name="Nusbaum C."/>
            <person name="Birren B."/>
        </authorList>
    </citation>
    <scope>NUCLEOTIDE SEQUENCE [LARGE SCALE GENOMIC DNA]</scope>
    <source>
        <strain evidence="8 9">CBS 121828</strain>
    </source>
</reference>
<evidence type="ECO:0000256" key="2">
    <source>
        <dbReference type="ARBA" id="ARBA00022737"/>
    </source>
</evidence>
<keyword evidence="3 5" id="KW-0863">Zinc-finger</keyword>
<dbReference type="SMART" id="SM00355">
    <property type="entry name" value="ZnF_C2H2"/>
    <property type="match status" value="4"/>
</dbReference>
<evidence type="ECO:0000256" key="4">
    <source>
        <dbReference type="ARBA" id="ARBA00022833"/>
    </source>
</evidence>
<dbReference type="GO" id="GO:0005634">
    <property type="term" value="C:nucleus"/>
    <property type="evidence" value="ECO:0007669"/>
    <property type="project" value="TreeGrafter"/>
</dbReference>
<evidence type="ECO:0000313" key="8">
    <source>
        <dbReference type="EMBL" id="KIV80414.1"/>
    </source>
</evidence>
<dbReference type="GO" id="GO:0000981">
    <property type="term" value="F:DNA-binding transcription factor activity, RNA polymerase II-specific"/>
    <property type="evidence" value="ECO:0007669"/>
    <property type="project" value="TreeGrafter"/>
</dbReference>
<dbReference type="PANTHER" id="PTHR24409:SF295">
    <property type="entry name" value="AZ2-RELATED"/>
    <property type="match status" value="1"/>
</dbReference>
<evidence type="ECO:0000256" key="6">
    <source>
        <dbReference type="SAM" id="MobiDB-lite"/>
    </source>
</evidence>
<keyword evidence="4" id="KW-0862">Zinc</keyword>
<dbReference type="SUPFAM" id="SSF57667">
    <property type="entry name" value="beta-beta-alpha zinc fingers"/>
    <property type="match status" value="1"/>
</dbReference>
<feature type="compositionally biased region" description="Basic and acidic residues" evidence="6">
    <location>
        <begin position="100"/>
        <end position="110"/>
    </location>
</feature>
<dbReference type="EMBL" id="KN846953">
    <property type="protein sequence ID" value="KIV80414.1"/>
    <property type="molecule type" value="Genomic_DNA"/>
</dbReference>
<gene>
    <name evidence="8" type="ORF">PV11_07914</name>
</gene>
<name>A0A0D1YHG5_9EURO</name>
<keyword evidence="1" id="KW-0479">Metal-binding</keyword>
<dbReference type="HOGENOM" id="CLU_702148_0_0_1"/>
<dbReference type="InterPro" id="IPR013087">
    <property type="entry name" value="Znf_C2H2_type"/>
</dbReference>